<evidence type="ECO:0000259" key="1">
    <source>
        <dbReference type="Pfam" id="PF06798"/>
    </source>
</evidence>
<dbReference type="Pfam" id="PF06798">
    <property type="entry name" value="PrkA"/>
    <property type="match status" value="1"/>
</dbReference>
<name>X0X2R7_9ZZZZ</name>
<evidence type="ECO:0000313" key="2">
    <source>
        <dbReference type="EMBL" id="GAG19301.1"/>
    </source>
</evidence>
<accession>X0X2R7</accession>
<feature type="non-terminal residue" evidence="2">
    <location>
        <position position="1"/>
    </location>
</feature>
<feature type="domain" description="PrkA C-terminal" evidence="1">
    <location>
        <begin position="113"/>
        <end position="236"/>
    </location>
</feature>
<protein>
    <recommendedName>
        <fullName evidence="1">PrkA C-terminal domain-containing protein</fullName>
    </recommendedName>
</protein>
<feature type="non-terminal residue" evidence="2">
    <location>
        <position position="263"/>
    </location>
</feature>
<dbReference type="EMBL" id="BARS01030220">
    <property type="protein sequence ID" value="GAG19301.1"/>
    <property type="molecule type" value="Genomic_DNA"/>
</dbReference>
<reference evidence="2" key="1">
    <citation type="journal article" date="2014" name="Front. Microbiol.">
        <title>High frequency of phylogenetically diverse reductive dehalogenase-homologous genes in deep subseafloor sedimentary metagenomes.</title>
        <authorList>
            <person name="Kawai M."/>
            <person name="Futagami T."/>
            <person name="Toyoda A."/>
            <person name="Takaki Y."/>
            <person name="Nishi S."/>
            <person name="Hori S."/>
            <person name="Arai W."/>
            <person name="Tsubouchi T."/>
            <person name="Morono Y."/>
            <person name="Uchiyama I."/>
            <person name="Ito T."/>
            <person name="Fujiyama A."/>
            <person name="Inagaki F."/>
            <person name="Takami H."/>
        </authorList>
    </citation>
    <scope>NUCLEOTIDE SEQUENCE</scope>
    <source>
        <strain evidence="2">Expedition CK06-06</strain>
    </source>
</reference>
<dbReference type="InterPro" id="IPR010650">
    <property type="entry name" value="PrkA_C"/>
</dbReference>
<organism evidence="2">
    <name type="scientific">marine sediment metagenome</name>
    <dbReference type="NCBI Taxonomy" id="412755"/>
    <lineage>
        <taxon>unclassified sequences</taxon>
        <taxon>metagenomes</taxon>
        <taxon>ecological metagenomes</taxon>
    </lineage>
</organism>
<gene>
    <name evidence="2" type="ORF">S01H1_47151</name>
</gene>
<proteinExistence type="predicted"/>
<comment type="caution">
    <text evidence="2">The sequence shown here is derived from an EMBL/GenBank/DDBJ whole genome shotgun (WGS) entry which is preliminary data.</text>
</comment>
<sequence length="263" mass="31608">PNFFKIAAYFSVMSRLYPPKDAPDNIKQKWPANKGIFYTNLTPDQKMVIYASKTYDIKNMLYNLPYWHSFCQEARQLGIDLKKPETYQHHIEQHPDAVDLKECGLFLDKELEFIDDELKEHLRKEHFPIEGDKGISTRQMQNIVRDVILKSDNRKITVSLFLDQLKNIIDESSYINSWIKMSKELSEDKHEYFDIEKLIDILECLYWEHLRKELTISITDRDPKSIELDLRKYMQYSMLHYARTYNKRFQKTMIQKFSFIDNI</sequence>
<dbReference type="AlphaFoldDB" id="X0X2R7"/>